<keyword evidence="8 11" id="KW-0326">Glycosidase</keyword>
<evidence type="ECO:0000256" key="4">
    <source>
        <dbReference type="ARBA" id="ARBA00022651"/>
    </source>
</evidence>
<comment type="catalytic activity">
    <reaction evidence="1">
        <text>Endohydrolysis of (1-&gt;4)-beta-D-xylosidic linkages in xylans.</text>
        <dbReference type="EC" id="3.2.1.8"/>
    </reaction>
</comment>
<keyword evidence="4 11" id="KW-0858">Xylan degradation</keyword>
<gene>
    <name evidence="11" type="ORF">GUH15_17795</name>
</gene>
<dbReference type="PANTHER" id="PTHR31490">
    <property type="entry name" value="GLYCOSYL HYDROLASE"/>
    <property type="match status" value="1"/>
</dbReference>
<reference evidence="11" key="1">
    <citation type="submission" date="2020-01" db="EMBL/GenBank/DDBJ databases">
        <authorList>
            <person name="Richard D."/>
        </authorList>
    </citation>
    <scope>NUCLEOTIDE SEQUENCE</scope>
    <source>
        <strain evidence="11">JP541</strain>
    </source>
</reference>
<comment type="caution">
    <text evidence="11">The sequence shown here is derived from an EMBL/GenBank/DDBJ whole genome shotgun (WGS) entry which is preliminary data.</text>
</comment>
<dbReference type="AlphaFoldDB" id="A0A7U2Q1F2"/>
<dbReference type="InterPro" id="IPR017853">
    <property type="entry name" value="GH"/>
</dbReference>
<sequence length="336" mass="37986">MTASLTHRGCQHDETPLSAHACVVAGRLCVRCRRAYRCRQATGPGQRLQPTASAGFTNYWNADVSENAGKWGSVEAVRGQMNWGPLDEAYQLAKRNHMQFQFHVGLWGAQQPTWVRNLPPNEQLAAIEHWFAAIAQRYPDIDLMQVANETLPGHNQPDNRRGDTGNYLQALGGTGATGVDWVLEAFRLARTYFPHTKLMINDYNVTEYNDQARQYLHTIQLLQQEHLIDAIGIQGHLSSNGPSVSVQRANLDLLASTGLPIYITEFDLDGRTDAQQLAAWQRFFPMFWEHPAVRGVNLWGFRHGLWRENEGAYLINYDGSERPALTWLRSYVASKP</sequence>
<feature type="domain" description="GH10" evidence="10">
    <location>
        <begin position="49"/>
        <end position="331"/>
    </location>
</feature>
<dbReference type="EC" id="3.2.1.8" evidence="3"/>
<keyword evidence="6 11" id="KW-0378">Hydrolase</keyword>
<keyword evidence="9" id="KW-0624">Polysaccharide degradation</keyword>
<evidence type="ECO:0000256" key="7">
    <source>
        <dbReference type="ARBA" id="ARBA00023277"/>
    </source>
</evidence>
<protein>
    <recommendedName>
        <fullName evidence="3">endo-1,4-beta-xylanase</fullName>
        <ecNumber evidence="3">3.2.1.8</ecNumber>
    </recommendedName>
</protein>
<name>A0A7U2Q1F2_XANCI</name>
<evidence type="ECO:0000256" key="2">
    <source>
        <dbReference type="ARBA" id="ARBA00007495"/>
    </source>
</evidence>
<evidence type="ECO:0000259" key="10">
    <source>
        <dbReference type="PROSITE" id="PS51760"/>
    </source>
</evidence>
<organism evidence="11 12">
    <name type="scientific">Xanthomonas citri pv. citri</name>
    <dbReference type="NCBI Taxonomy" id="611301"/>
    <lineage>
        <taxon>Bacteria</taxon>
        <taxon>Pseudomonadati</taxon>
        <taxon>Pseudomonadota</taxon>
        <taxon>Gammaproteobacteria</taxon>
        <taxon>Lysobacterales</taxon>
        <taxon>Lysobacteraceae</taxon>
        <taxon>Xanthomonas</taxon>
    </lineage>
</organism>
<evidence type="ECO:0000256" key="6">
    <source>
        <dbReference type="ARBA" id="ARBA00022801"/>
    </source>
</evidence>
<dbReference type="OMA" id="HCHTLVW"/>
<dbReference type="PROSITE" id="PS51760">
    <property type="entry name" value="GH10_2"/>
    <property type="match status" value="1"/>
</dbReference>
<dbReference type="GO" id="GO:0045493">
    <property type="term" value="P:xylan catabolic process"/>
    <property type="evidence" value="ECO:0007669"/>
    <property type="project" value="UniProtKB-KW"/>
</dbReference>
<dbReference type="PANTHER" id="PTHR31490:SF88">
    <property type="entry name" value="BETA-XYLANASE"/>
    <property type="match status" value="1"/>
</dbReference>
<evidence type="ECO:0000256" key="8">
    <source>
        <dbReference type="ARBA" id="ARBA00023295"/>
    </source>
</evidence>
<dbReference type="GO" id="GO:0031176">
    <property type="term" value="F:endo-1,4-beta-xylanase activity"/>
    <property type="evidence" value="ECO:0007669"/>
    <property type="project" value="UniProtKB-EC"/>
</dbReference>
<dbReference type="Pfam" id="PF00331">
    <property type="entry name" value="Glyco_hydro_10"/>
    <property type="match status" value="1"/>
</dbReference>
<comment type="similarity">
    <text evidence="2">Belongs to the glycosyl hydrolase 10 (cellulase F) family.</text>
</comment>
<evidence type="ECO:0000256" key="1">
    <source>
        <dbReference type="ARBA" id="ARBA00000681"/>
    </source>
</evidence>
<evidence type="ECO:0000256" key="5">
    <source>
        <dbReference type="ARBA" id="ARBA00022729"/>
    </source>
</evidence>
<keyword evidence="5" id="KW-0732">Signal</keyword>
<dbReference type="Proteomes" id="UP000653002">
    <property type="component" value="Unassembled WGS sequence"/>
</dbReference>
<evidence type="ECO:0000313" key="11">
    <source>
        <dbReference type="EMBL" id="MBD4337875.1"/>
    </source>
</evidence>
<dbReference type="InterPro" id="IPR044846">
    <property type="entry name" value="GH10"/>
</dbReference>
<keyword evidence="7" id="KW-0119">Carbohydrate metabolism</keyword>
<evidence type="ECO:0000256" key="3">
    <source>
        <dbReference type="ARBA" id="ARBA00012590"/>
    </source>
</evidence>
<dbReference type="EMBL" id="JAABFR010001386">
    <property type="protein sequence ID" value="MBD4337875.1"/>
    <property type="molecule type" value="Genomic_DNA"/>
</dbReference>
<dbReference type="InterPro" id="IPR001000">
    <property type="entry name" value="GH10_dom"/>
</dbReference>
<dbReference type="Gene3D" id="3.20.20.80">
    <property type="entry name" value="Glycosidases"/>
    <property type="match status" value="1"/>
</dbReference>
<dbReference type="SMART" id="SM00633">
    <property type="entry name" value="Glyco_10"/>
    <property type="match status" value="1"/>
</dbReference>
<dbReference type="SUPFAM" id="SSF51445">
    <property type="entry name" value="(Trans)glycosidases"/>
    <property type="match status" value="1"/>
</dbReference>
<accession>A0A7U2Q1F2</accession>
<dbReference type="SMR" id="A0A7U2Q1F2"/>
<evidence type="ECO:0000313" key="12">
    <source>
        <dbReference type="Proteomes" id="UP000653002"/>
    </source>
</evidence>
<evidence type="ECO:0000256" key="9">
    <source>
        <dbReference type="ARBA" id="ARBA00023326"/>
    </source>
</evidence>
<proteinExistence type="inferred from homology"/>